<dbReference type="InterPro" id="IPR007085">
    <property type="entry name" value="DNA/pantothenate-metab_flavo_C"/>
</dbReference>
<feature type="domain" description="DNA/pantothenate metabolism flavoprotein C-terminal" evidence="2">
    <location>
        <begin position="142"/>
        <end position="257"/>
    </location>
</feature>
<dbReference type="GO" id="GO:0003824">
    <property type="term" value="F:catalytic activity"/>
    <property type="evidence" value="ECO:0007669"/>
    <property type="project" value="UniProtKB-ARBA"/>
</dbReference>
<dbReference type="Pfam" id="PF04127">
    <property type="entry name" value="DFP"/>
    <property type="match status" value="1"/>
</dbReference>
<dbReference type="WBParaSite" id="SMUV_0000359901-mRNA-1">
    <property type="protein sequence ID" value="SMUV_0000359901-mRNA-1"/>
    <property type="gene ID" value="SMUV_0000359901"/>
</dbReference>
<name>A0A0N5AGX1_9BILA</name>
<dbReference type="STRING" id="451379.A0A0N5AGX1"/>
<dbReference type="InterPro" id="IPR035929">
    <property type="entry name" value="CoaB-like_sf"/>
</dbReference>
<evidence type="ECO:0000313" key="4">
    <source>
        <dbReference type="WBParaSite" id="SMUV_0000359901-mRNA-1"/>
    </source>
</evidence>
<dbReference type="Gene3D" id="3.40.50.10300">
    <property type="entry name" value="CoaB-like"/>
    <property type="match status" value="1"/>
</dbReference>
<dbReference type="PANTHER" id="PTHR12290">
    <property type="entry name" value="CORNICHON-RELATED"/>
    <property type="match status" value="1"/>
</dbReference>
<protein>
    <submittedName>
        <fullName evidence="4">DFP domain-containing protein</fullName>
    </submittedName>
</protein>
<organism evidence="3 4">
    <name type="scientific">Syphacia muris</name>
    <dbReference type="NCBI Taxonomy" id="451379"/>
    <lineage>
        <taxon>Eukaryota</taxon>
        <taxon>Metazoa</taxon>
        <taxon>Ecdysozoa</taxon>
        <taxon>Nematoda</taxon>
        <taxon>Chromadorea</taxon>
        <taxon>Rhabditida</taxon>
        <taxon>Spirurina</taxon>
        <taxon>Oxyuridomorpha</taxon>
        <taxon>Oxyuroidea</taxon>
        <taxon>Oxyuridae</taxon>
        <taxon>Syphacia</taxon>
    </lineage>
</organism>
<dbReference type="SUPFAM" id="SSF102645">
    <property type="entry name" value="CoaB-like"/>
    <property type="match status" value="1"/>
</dbReference>
<comment type="similarity">
    <text evidence="1">Belongs to the PPC synthetase family.</text>
</comment>
<sequence length="283" mass="32726">MQLDVNEVEKFLQNNKDRRMVLVTSGGTRVSLEKHVVRFIDNFSMGTRGAASAEQFLEHNYAVLFFYRIDSLKPFARKFGDLFNQLTIGDTGEISLPHIDGLAESVKKHQQYKDRLLMVPFEDVTYYLDTLKKLCSLLKPFGNSVMVYLAAAVSDFYIPEKSLPIHKISSNDSLRLTLEVVPKMLKSLVNEIVPESFIISFKLETNEALMLKKSHEALEKYGHNLVIANLLEKRKEWVVLVTKEEHNVIYLSEEQKQKGVEIEELIVKHVERMHCFHIKQQKK</sequence>
<keyword evidence="3" id="KW-1185">Reference proteome</keyword>
<proteinExistence type="inferred from homology"/>
<evidence type="ECO:0000313" key="3">
    <source>
        <dbReference type="Proteomes" id="UP000046393"/>
    </source>
</evidence>
<evidence type="ECO:0000259" key="2">
    <source>
        <dbReference type="Pfam" id="PF04127"/>
    </source>
</evidence>
<dbReference type="GO" id="GO:0015937">
    <property type="term" value="P:coenzyme A biosynthetic process"/>
    <property type="evidence" value="ECO:0007669"/>
    <property type="project" value="UniProtKB-ARBA"/>
</dbReference>
<evidence type="ECO:0000256" key="1">
    <source>
        <dbReference type="ARBA" id="ARBA00005703"/>
    </source>
</evidence>
<accession>A0A0N5AGX1</accession>
<dbReference type="AlphaFoldDB" id="A0A0N5AGX1"/>
<dbReference type="Proteomes" id="UP000046393">
    <property type="component" value="Unplaced"/>
</dbReference>
<reference evidence="4" key="1">
    <citation type="submission" date="2017-02" db="UniProtKB">
        <authorList>
            <consortium name="WormBaseParasite"/>
        </authorList>
    </citation>
    <scope>IDENTIFICATION</scope>
</reference>